<reference evidence="2 3" key="1">
    <citation type="submission" date="2018-03" db="EMBL/GenBank/DDBJ databases">
        <title>Genomic Encyclopedia of Type Strains, Phase III (KMG-III): the genomes of soil and plant-associated and newly described type strains.</title>
        <authorList>
            <person name="Whitman W."/>
        </authorList>
    </citation>
    <scope>NUCLEOTIDE SEQUENCE [LARGE SCALE GENOMIC DNA]</scope>
    <source>
        <strain evidence="2 3">CGMCC 1.12700</strain>
    </source>
</reference>
<sequence>MENYPQILAAATEEVTALFARLSPGFTFHNLDHTLQVTRAAGQIMAGMPINSVERDRVLLACLFHDTGFSAGRLEGHETISIEIASGFLQRHNADAETIAAITARIAATRMPQRPLSLLDQVICDADLAHLGGPLFPEMTGRLKTEMQWYFKKPYDQRQWDELNIAFMAAHRYFTPYGQQQLEPVKQEWLQQLIRNNR</sequence>
<dbReference type="Pfam" id="PF01966">
    <property type="entry name" value="HD"/>
    <property type="match status" value="1"/>
</dbReference>
<dbReference type="EMBL" id="PYGD01000002">
    <property type="protein sequence ID" value="PSK93221.1"/>
    <property type="molecule type" value="Genomic_DNA"/>
</dbReference>
<dbReference type="InterPro" id="IPR003607">
    <property type="entry name" value="HD/PDEase_dom"/>
</dbReference>
<evidence type="ECO:0000313" key="2">
    <source>
        <dbReference type="EMBL" id="PSK93221.1"/>
    </source>
</evidence>
<dbReference type="AlphaFoldDB" id="A0A2P8D7R0"/>
<dbReference type="Proteomes" id="UP000240572">
    <property type="component" value="Unassembled WGS sequence"/>
</dbReference>
<proteinExistence type="predicted"/>
<protein>
    <submittedName>
        <fullName evidence="2">HD domain-containing protein</fullName>
    </submittedName>
</protein>
<dbReference type="CDD" id="cd00077">
    <property type="entry name" value="HDc"/>
    <property type="match status" value="1"/>
</dbReference>
<accession>A0A2P8D7R0</accession>
<dbReference type="SMART" id="SM00471">
    <property type="entry name" value="HDc"/>
    <property type="match status" value="1"/>
</dbReference>
<name>A0A2P8D7R0_9BACT</name>
<keyword evidence="3" id="KW-1185">Reference proteome</keyword>
<dbReference type="Gene3D" id="1.10.3210.10">
    <property type="entry name" value="Hypothetical protein af1432"/>
    <property type="match status" value="1"/>
</dbReference>
<comment type="caution">
    <text evidence="2">The sequence shown here is derived from an EMBL/GenBank/DDBJ whole genome shotgun (WGS) entry which is preliminary data.</text>
</comment>
<dbReference type="OrthoDB" id="5728337at2"/>
<feature type="domain" description="HD" evidence="1">
    <location>
        <begin position="30"/>
        <end position="132"/>
    </location>
</feature>
<dbReference type="InterPro" id="IPR006674">
    <property type="entry name" value="HD_domain"/>
</dbReference>
<dbReference type="SUPFAM" id="SSF109604">
    <property type="entry name" value="HD-domain/PDEase-like"/>
    <property type="match status" value="1"/>
</dbReference>
<evidence type="ECO:0000313" key="3">
    <source>
        <dbReference type="Proteomes" id="UP000240572"/>
    </source>
</evidence>
<gene>
    <name evidence="2" type="ORF">B0I18_102191</name>
</gene>
<dbReference type="PROSITE" id="PS51831">
    <property type="entry name" value="HD"/>
    <property type="match status" value="1"/>
</dbReference>
<dbReference type="RefSeq" id="WP_106522242.1">
    <property type="nucleotide sequence ID" value="NZ_PYGD01000002.1"/>
</dbReference>
<organism evidence="2 3">
    <name type="scientific">Taibaiella chishuiensis</name>
    <dbReference type="NCBI Taxonomy" id="1434707"/>
    <lineage>
        <taxon>Bacteria</taxon>
        <taxon>Pseudomonadati</taxon>
        <taxon>Bacteroidota</taxon>
        <taxon>Chitinophagia</taxon>
        <taxon>Chitinophagales</taxon>
        <taxon>Chitinophagaceae</taxon>
        <taxon>Taibaiella</taxon>
    </lineage>
</organism>
<evidence type="ECO:0000259" key="1">
    <source>
        <dbReference type="PROSITE" id="PS51831"/>
    </source>
</evidence>